<proteinExistence type="predicted"/>
<evidence type="ECO:0000313" key="1">
    <source>
        <dbReference type="EMBL" id="MBW7456815.1"/>
    </source>
</evidence>
<dbReference type="Proteomes" id="UP001519887">
    <property type="component" value="Unassembled WGS sequence"/>
</dbReference>
<protein>
    <submittedName>
        <fullName evidence="1">YuzF family protein</fullName>
    </submittedName>
</protein>
<comment type="caution">
    <text evidence="1">The sequence shown here is derived from an EMBL/GenBank/DDBJ whole genome shotgun (WGS) entry which is preliminary data.</text>
</comment>
<dbReference type="EMBL" id="JAHZIK010000672">
    <property type="protein sequence ID" value="MBW7456815.1"/>
    <property type="molecule type" value="Genomic_DNA"/>
</dbReference>
<keyword evidence="2" id="KW-1185">Reference proteome</keyword>
<dbReference type="Pfam" id="PF10842">
    <property type="entry name" value="DUF2642"/>
    <property type="match status" value="1"/>
</dbReference>
<organism evidence="1 2">
    <name type="scientific">Paenibacillus sepulcri</name>
    <dbReference type="NCBI Taxonomy" id="359917"/>
    <lineage>
        <taxon>Bacteria</taxon>
        <taxon>Bacillati</taxon>
        <taxon>Bacillota</taxon>
        <taxon>Bacilli</taxon>
        <taxon>Bacillales</taxon>
        <taxon>Paenibacillaceae</taxon>
        <taxon>Paenibacillus</taxon>
    </lineage>
</organism>
<name>A0ABS7C7W3_9BACL</name>
<reference evidence="1 2" key="1">
    <citation type="submission" date="2021-07" db="EMBL/GenBank/DDBJ databases">
        <title>Paenibacillus radiodurans sp. nov., isolated from the southeastern edge of Tengger Desert.</title>
        <authorList>
            <person name="Zhang G."/>
        </authorList>
    </citation>
    <scope>NUCLEOTIDE SEQUENCE [LARGE SCALE GENOMIC DNA]</scope>
    <source>
        <strain evidence="1 2">CCM 7311</strain>
    </source>
</reference>
<dbReference type="InterPro" id="IPR020139">
    <property type="entry name" value="DUF2642"/>
</dbReference>
<evidence type="ECO:0000313" key="2">
    <source>
        <dbReference type="Proteomes" id="UP001519887"/>
    </source>
</evidence>
<sequence>MLASSASLEQLTASVSSMTTFVNQTRNDVNVLQNEFTALSATNQDIREQFIARIGTTINIETPAGSVTGLLIAVGDDYLEILETSGSIAIVRIAKINSFS</sequence>
<gene>
    <name evidence="1" type="ORF">K0U00_22530</name>
</gene>
<accession>A0ABS7C7W3</accession>